<dbReference type="PANTHER" id="PTHR34475">
    <property type="match status" value="1"/>
</dbReference>
<feature type="region of interest" description="Disordered" evidence="1">
    <location>
        <begin position="1"/>
        <end position="23"/>
    </location>
</feature>
<keyword evidence="2" id="KW-0472">Membrane</keyword>
<feature type="compositionally biased region" description="Polar residues" evidence="1">
    <location>
        <begin position="182"/>
        <end position="192"/>
    </location>
</feature>
<feature type="transmembrane region" description="Helical" evidence="2">
    <location>
        <begin position="125"/>
        <end position="145"/>
    </location>
</feature>
<dbReference type="RefSeq" id="WP_034731594.1">
    <property type="nucleotide sequence ID" value="NZ_JPIN01000005.1"/>
</dbReference>
<protein>
    <recommendedName>
        <fullName evidence="3">HTH cro/C1-type domain-containing protein</fullName>
    </recommendedName>
</protein>
<dbReference type="Pfam" id="PF13413">
    <property type="entry name" value="HTH_25"/>
    <property type="match status" value="1"/>
</dbReference>
<dbReference type="PROSITE" id="PS50943">
    <property type="entry name" value="HTH_CROC1"/>
    <property type="match status" value="1"/>
</dbReference>
<evidence type="ECO:0000313" key="4">
    <source>
        <dbReference type="EMBL" id="KFZ29146.1"/>
    </source>
</evidence>
<gene>
    <name evidence="4" type="ORF">IDAT_05580</name>
</gene>
<dbReference type="PANTHER" id="PTHR34475:SF1">
    <property type="entry name" value="CYTOSKELETON PROTEIN RODZ"/>
    <property type="match status" value="1"/>
</dbReference>
<comment type="caution">
    <text evidence="4">The sequence shown here is derived from an EMBL/GenBank/DDBJ whole genome shotgun (WGS) entry which is preliminary data.</text>
</comment>
<evidence type="ECO:0000313" key="5">
    <source>
        <dbReference type="Proteomes" id="UP000053718"/>
    </source>
</evidence>
<keyword evidence="5" id="KW-1185">Reference proteome</keyword>
<feature type="domain" description="HTH cro/C1-type" evidence="3">
    <location>
        <begin position="30"/>
        <end position="90"/>
    </location>
</feature>
<dbReference type="SUPFAM" id="SSF47413">
    <property type="entry name" value="lambda repressor-like DNA-binding domains"/>
    <property type="match status" value="1"/>
</dbReference>
<dbReference type="Pfam" id="PF13464">
    <property type="entry name" value="RodZ_C"/>
    <property type="match status" value="1"/>
</dbReference>
<proteinExistence type="predicted"/>
<keyword evidence="2" id="KW-0812">Transmembrane</keyword>
<evidence type="ECO:0000256" key="1">
    <source>
        <dbReference type="SAM" id="MobiDB-lite"/>
    </source>
</evidence>
<dbReference type="GO" id="GO:0003677">
    <property type="term" value="F:DNA binding"/>
    <property type="evidence" value="ECO:0007669"/>
    <property type="project" value="InterPro"/>
</dbReference>
<dbReference type="CDD" id="cd00093">
    <property type="entry name" value="HTH_XRE"/>
    <property type="match status" value="1"/>
</dbReference>
<dbReference type="AlphaFoldDB" id="A0A094J978"/>
<accession>A0A094J978</accession>
<dbReference type="Proteomes" id="UP000053718">
    <property type="component" value="Unassembled WGS sequence"/>
</dbReference>
<dbReference type="InterPro" id="IPR050400">
    <property type="entry name" value="Bact_Cytoskel_RodZ"/>
</dbReference>
<dbReference type="InterPro" id="IPR025194">
    <property type="entry name" value="RodZ-like_C"/>
</dbReference>
<sequence length="338" mass="37398">MTVDNEQQPPADEEVLTERTADTVTPGQLLSQARERKGLSQQQVADSLRLRVAVIQIIEADDYDKLASPTFVRGYLRSMAKALEVNEEQIFAAYRATHQEKTTDTSASMRSFSRRKVRERNDSRLRWISYIIIIVVIASALLWWWQDSGFSMDSITGSEDAPTEQEAQQARESSPDIPQVVRPSTNGMNGQQVPEDEIDTSQTSAVIVEGDETPSEPPPLPTEEPTDAPTEASTDVPAQEPTQEPTETEQDSAPVVTDEPVADLVFTFSDACWVKVTDATGEDIAIGVKAAGYRMELTGEAPFDIILCRPESVAITYQGEPVNLDNFVRERSVTFTLN</sequence>
<dbReference type="eggNOG" id="COG1426">
    <property type="taxonomic scope" value="Bacteria"/>
</dbReference>
<dbReference type="STRING" id="1517416.IDAT_05580"/>
<dbReference type="Gene3D" id="1.10.260.40">
    <property type="entry name" value="lambda repressor-like DNA-binding domains"/>
    <property type="match status" value="1"/>
</dbReference>
<feature type="compositionally biased region" description="Low complexity" evidence="1">
    <location>
        <begin position="227"/>
        <end position="245"/>
    </location>
</feature>
<evidence type="ECO:0000256" key="2">
    <source>
        <dbReference type="SAM" id="Phobius"/>
    </source>
</evidence>
<organism evidence="4 5">
    <name type="scientific">Pseudidiomarina atlantica</name>
    <dbReference type="NCBI Taxonomy" id="1517416"/>
    <lineage>
        <taxon>Bacteria</taxon>
        <taxon>Pseudomonadati</taxon>
        <taxon>Pseudomonadota</taxon>
        <taxon>Gammaproteobacteria</taxon>
        <taxon>Alteromonadales</taxon>
        <taxon>Idiomarinaceae</taxon>
        <taxon>Pseudidiomarina</taxon>
    </lineage>
</organism>
<dbReference type="InterPro" id="IPR001387">
    <property type="entry name" value="Cro/C1-type_HTH"/>
</dbReference>
<name>A0A094J978_9GAMM</name>
<dbReference type="EMBL" id="JPIN01000005">
    <property type="protein sequence ID" value="KFZ29146.1"/>
    <property type="molecule type" value="Genomic_DNA"/>
</dbReference>
<evidence type="ECO:0000259" key="3">
    <source>
        <dbReference type="PROSITE" id="PS50943"/>
    </source>
</evidence>
<dbReference type="SMART" id="SM00530">
    <property type="entry name" value="HTH_XRE"/>
    <property type="match status" value="1"/>
</dbReference>
<feature type="region of interest" description="Disordered" evidence="1">
    <location>
        <begin position="155"/>
        <end position="254"/>
    </location>
</feature>
<reference evidence="4 5" key="1">
    <citation type="submission" date="2014-06" db="EMBL/GenBank/DDBJ databases">
        <title>Draft genome sequence of Idiomarina sp. MCCC 1A10513.</title>
        <authorList>
            <person name="Du J."/>
            <person name="Lai Q."/>
            <person name="Shao Z."/>
        </authorList>
    </citation>
    <scope>NUCLEOTIDE SEQUENCE [LARGE SCALE GENOMIC DNA]</scope>
    <source>
        <strain evidence="4 5">MCCC 1A10513</strain>
    </source>
</reference>
<keyword evidence="2" id="KW-1133">Transmembrane helix</keyword>
<dbReference type="InterPro" id="IPR010982">
    <property type="entry name" value="Lambda_DNA-bd_dom_sf"/>
</dbReference>
<dbReference type="OrthoDB" id="9790252at2"/>